<evidence type="ECO:0000259" key="1">
    <source>
        <dbReference type="Pfam" id="PF05050"/>
    </source>
</evidence>
<name>A0A383BED5_9ZZZZ</name>
<dbReference type="AlphaFoldDB" id="A0A383BED5"/>
<protein>
    <recommendedName>
        <fullName evidence="1">Methyltransferase FkbM domain-containing protein</fullName>
    </recommendedName>
</protein>
<evidence type="ECO:0000313" key="2">
    <source>
        <dbReference type="EMBL" id="SVE18302.1"/>
    </source>
</evidence>
<gene>
    <name evidence="2" type="ORF">METZ01_LOCUS471156</name>
</gene>
<feature type="non-terminal residue" evidence="2">
    <location>
        <position position="1"/>
    </location>
</feature>
<dbReference type="InterPro" id="IPR029063">
    <property type="entry name" value="SAM-dependent_MTases_sf"/>
</dbReference>
<dbReference type="EMBL" id="UINC01199736">
    <property type="protein sequence ID" value="SVE18302.1"/>
    <property type="molecule type" value="Genomic_DNA"/>
</dbReference>
<dbReference type="NCBIfam" id="TIGR01444">
    <property type="entry name" value="fkbM_fam"/>
    <property type="match status" value="1"/>
</dbReference>
<dbReference type="SUPFAM" id="SSF53335">
    <property type="entry name" value="S-adenosyl-L-methionine-dependent methyltransferases"/>
    <property type="match status" value="1"/>
</dbReference>
<dbReference type="PANTHER" id="PTHR34203">
    <property type="entry name" value="METHYLTRANSFERASE, FKBM FAMILY PROTEIN"/>
    <property type="match status" value="1"/>
</dbReference>
<dbReference type="PANTHER" id="PTHR34203:SF15">
    <property type="entry name" value="SLL1173 PROTEIN"/>
    <property type="match status" value="1"/>
</dbReference>
<reference evidence="2" key="1">
    <citation type="submission" date="2018-05" db="EMBL/GenBank/DDBJ databases">
        <authorList>
            <person name="Lanie J.A."/>
            <person name="Ng W.-L."/>
            <person name="Kazmierczak K.M."/>
            <person name="Andrzejewski T.M."/>
            <person name="Davidsen T.M."/>
            <person name="Wayne K.J."/>
            <person name="Tettelin H."/>
            <person name="Glass J.I."/>
            <person name="Rusch D."/>
            <person name="Podicherti R."/>
            <person name="Tsui H.-C.T."/>
            <person name="Winkler M.E."/>
        </authorList>
    </citation>
    <scope>NUCLEOTIDE SEQUENCE</scope>
</reference>
<organism evidence="2">
    <name type="scientific">marine metagenome</name>
    <dbReference type="NCBI Taxonomy" id="408172"/>
    <lineage>
        <taxon>unclassified sequences</taxon>
        <taxon>metagenomes</taxon>
        <taxon>ecological metagenomes</taxon>
    </lineage>
</organism>
<dbReference type="InterPro" id="IPR052514">
    <property type="entry name" value="SAM-dependent_MTase"/>
</dbReference>
<proteinExistence type="predicted"/>
<dbReference type="InterPro" id="IPR006342">
    <property type="entry name" value="FkbM_mtfrase"/>
</dbReference>
<sequence length="165" mass="18933">QCIDIGANFGFITMIMAKSVGLDGHVFSFEAESYIFQVLTKNINDNALDKICTVENYFISNKSNMNVKKIDDIIKKNRKEKIKLIKIDTDGSDYNCLLGAEQLIKKDMPIIVIEINEKGTEIYNKLVDLGYDYFYDQYYNVISTNNMPPNLIASCNQLENIYLKQ</sequence>
<dbReference type="Pfam" id="PF05050">
    <property type="entry name" value="Methyltransf_21"/>
    <property type="match status" value="1"/>
</dbReference>
<feature type="domain" description="Methyltransferase FkbM" evidence="1">
    <location>
        <begin position="58"/>
        <end position="133"/>
    </location>
</feature>
<accession>A0A383BED5</accession>
<dbReference type="Gene3D" id="3.40.50.150">
    <property type="entry name" value="Vaccinia Virus protein VP39"/>
    <property type="match status" value="2"/>
</dbReference>